<feature type="transmembrane region" description="Helical" evidence="7">
    <location>
        <begin position="100"/>
        <end position="120"/>
    </location>
</feature>
<feature type="domain" description="PAC" evidence="9">
    <location>
        <begin position="400"/>
        <end position="453"/>
    </location>
</feature>
<dbReference type="Pfam" id="PF07694">
    <property type="entry name" value="5TM-5TMR_LYT"/>
    <property type="match status" value="1"/>
</dbReference>
<feature type="domain" description="PAS" evidence="8">
    <location>
        <begin position="450"/>
        <end position="495"/>
    </location>
</feature>
<keyword evidence="5 7" id="KW-1133">Transmembrane helix</keyword>
<dbReference type="InterPro" id="IPR001633">
    <property type="entry name" value="EAL_dom"/>
</dbReference>
<dbReference type="PROSITE" id="PS50113">
    <property type="entry name" value="PAC"/>
    <property type="match status" value="1"/>
</dbReference>
<dbReference type="InterPro" id="IPR013655">
    <property type="entry name" value="PAS_fold_3"/>
</dbReference>
<protein>
    <submittedName>
        <fullName evidence="12">Diguanylate cyclase</fullName>
    </submittedName>
</protein>
<feature type="transmembrane region" description="Helical" evidence="7">
    <location>
        <begin position="69"/>
        <end position="94"/>
    </location>
</feature>
<dbReference type="SMART" id="SM00267">
    <property type="entry name" value="GGDEF"/>
    <property type="match status" value="1"/>
</dbReference>
<evidence type="ECO:0000259" key="8">
    <source>
        <dbReference type="PROSITE" id="PS50112"/>
    </source>
</evidence>
<dbReference type="GO" id="GO:0005886">
    <property type="term" value="C:plasma membrane"/>
    <property type="evidence" value="ECO:0007669"/>
    <property type="project" value="UniProtKB-SubCell"/>
</dbReference>
<accession>A0A917JJV4</accession>
<evidence type="ECO:0000256" key="4">
    <source>
        <dbReference type="ARBA" id="ARBA00022692"/>
    </source>
</evidence>
<dbReference type="PROSITE" id="PS50883">
    <property type="entry name" value="EAL"/>
    <property type="match status" value="1"/>
</dbReference>
<dbReference type="InterPro" id="IPR001610">
    <property type="entry name" value="PAC"/>
</dbReference>
<comment type="caution">
    <text evidence="12">The sequence shown here is derived from an EMBL/GenBank/DDBJ whole genome shotgun (WGS) entry which is preliminary data.</text>
</comment>
<dbReference type="CDD" id="cd00130">
    <property type="entry name" value="PAS"/>
    <property type="match status" value="2"/>
</dbReference>
<dbReference type="GO" id="GO:0000155">
    <property type="term" value="F:phosphorelay sensor kinase activity"/>
    <property type="evidence" value="ECO:0007669"/>
    <property type="project" value="InterPro"/>
</dbReference>
<dbReference type="EMBL" id="BMPZ01000002">
    <property type="protein sequence ID" value="GGI73404.1"/>
    <property type="molecule type" value="Genomic_DNA"/>
</dbReference>
<dbReference type="InterPro" id="IPR000160">
    <property type="entry name" value="GGDEF_dom"/>
</dbReference>
<evidence type="ECO:0000313" key="13">
    <source>
        <dbReference type="Proteomes" id="UP000613743"/>
    </source>
</evidence>
<dbReference type="SMART" id="SM00052">
    <property type="entry name" value="EAL"/>
    <property type="match status" value="1"/>
</dbReference>
<sequence length="1010" mass="114414">MTQGIVFPLVQNIALVFTIFYLHDLTRATMTWGSQRLLMGLVIGVGSGFISLIPVQLQADLIIDLNPIVLSLVGLFFSGATAILSLATLAIFNYWTADPFTISLIVPYAIALAVGMFWRLQRKRILADFNWFEMLLMSLIVQVLYLLSLYGLAWGRVQLTVTLSMLVMPFLMLFSTLLALSLSRNNEKERDIQAKLQEDILFRDQFDKGNIGIAISSVDKRWIRVNPYVCKMLCFTEAELLNRDWTTLTHPDDSQIDAKQYQSLIDGDIEQYELDKRYLTKNGDIVPVHLTVTCRRVAGKADLVIATLMDMTSLQQAEKLRLDKQEQLELVLNSSELGLWDWDIAAHRIERNAKCTEMLGCDSDSLERNDRLWFEQIEQQDKPAVIRALRAHLKGDTDHYHAEYRLQTFNGGIRWIHDSGKVVSFDKDGRPTRMCGVHGDITETKRAQESMRLAASVYNNSSEAMSVMDDTGRVITVNQAFCEITGFCNDNIIGQHISALKSGRNGRGFYKRMAVLLRQCQRWQGEIWIRNRNGEEQVVWLTINSIPSEERENNRWVALFSDITDKKNSEQLIWQQANYDALTGLPNRRMLLDSLNSEIKRTDRAANHFALLFLDLDGFKEVNDTLGHDIGDLLLVEAAERLKLCVRETDIVARLGGDEFTVVLTGISNAKSVDRVANKILKTLADPYMLVDETTYVSASIGITLYPDDAHTTESLLKNADQAMYAAKDMGRNRFNYFTPSMQESAKYRMRLIQDLRQAVAAQEFEVYYQPIVDLTNLAVYKAEALIRWHHPERGTVSPAEFIPVAEDTGLIIEIGNWVFEQSAKQAAAWLEQHGQGIQISINKSPIQFRDEGADFSEWMKVLSDLKLTGNGVCIEITEGLLLDASMGVSEKLLSYRDAGIQVSLDDFGTGYSSLAYLKKFDIDYLKIDQSFTRNLTSDDNDVTLCEAIIVMAHKLGMKVIAEGVETQEQCDILRQAGCDYGQGYLFSRPLPEQDFEQKYLVQDSVLQAK</sequence>
<dbReference type="Pfam" id="PF00990">
    <property type="entry name" value="GGDEF"/>
    <property type="match status" value="1"/>
</dbReference>
<keyword evidence="3" id="KW-1003">Cell membrane</keyword>
<dbReference type="Gene3D" id="3.30.450.20">
    <property type="entry name" value="PAS domain"/>
    <property type="match status" value="3"/>
</dbReference>
<comment type="cofactor">
    <cofactor evidence="1">
        <name>Mg(2+)</name>
        <dbReference type="ChEBI" id="CHEBI:18420"/>
    </cofactor>
</comment>
<dbReference type="SUPFAM" id="SSF141868">
    <property type="entry name" value="EAL domain-like"/>
    <property type="match status" value="1"/>
</dbReference>
<evidence type="ECO:0000256" key="5">
    <source>
        <dbReference type="ARBA" id="ARBA00022989"/>
    </source>
</evidence>
<dbReference type="CDD" id="cd01948">
    <property type="entry name" value="EAL"/>
    <property type="match status" value="1"/>
</dbReference>
<dbReference type="AlphaFoldDB" id="A0A917JJV4"/>
<dbReference type="SMART" id="SM00091">
    <property type="entry name" value="PAS"/>
    <property type="match status" value="3"/>
</dbReference>
<evidence type="ECO:0000313" key="12">
    <source>
        <dbReference type="EMBL" id="GGI73404.1"/>
    </source>
</evidence>
<dbReference type="PROSITE" id="PS50112">
    <property type="entry name" value="PAS"/>
    <property type="match status" value="1"/>
</dbReference>
<keyword evidence="6 7" id="KW-0472">Membrane</keyword>
<dbReference type="InterPro" id="IPR043128">
    <property type="entry name" value="Rev_trsase/Diguanyl_cyclase"/>
</dbReference>
<dbReference type="SUPFAM" id="SSF55785">
    <property type="entry name" value="PYP-like sensor domain (PAS domain)"/>
    <property type="match status" value="3"/>
</dbReference>
<dbReference type="InterPro" id="IPR000014">
    <property type="entry name" value="PAS"/>
</dbReference>
<dbReference type="PANTHER" id="PTHR44757">
    <property type="entry name" value="DIGUANYLATE CYCLASE DGCP"/>
    <property type="match status" value="1"/>
</dbReference>
<dbReference type="Pfam" id="PF00563">
    <property type="entry name" value="EAL"/>
    <property type="match status" value="1"/>
</dbReference>
<dbReference type="FunFam" id="3.30.70.270:FF:000001">
    <property type="entry name" value="Diguanylate cyclase domain protein"/>
    <property type="match status" value="1"/>
</dbReference>
<dbReference type="Gene3D" id="3.20.20.450">
    <property type="entry name" value="EAL domain"/>
    <property type="match status" value="1"/>
</dbReference>
<gene>
    <name evidence="12" type="ORF">GCM10009332_08640</name>
</gene>
<reference evidence="12" key="2">
    <citation type="submission" date="2020-09" db="EMBL/GenBank/DDBJ databases">
        <authorList>
            <person name="Sun Q."/>
            <person name="Ohkuma M."/>
        </authorList>
    </citation>
    <scope>NUCLEOTIDE SEQUENCE</scope>
    <source>
        <strain evidence="12">JCM 30804</strain>
    </source>
</reference>
<dbReference type="InterPro" id="IPR029787">
    <property type="entry name" value="Nucleotide_cyclase"/>
</dbReference>
<dbReference type="PANTHER" id="PTHR44757:SF2">
    <property type="entry name" value="BIOFILM ARCHITECTURE MAINTENANCE PROTEIN MBAA"/>
    <property type="match status" value="1"/>
</dbReference>
<feature type="transmembrane region" description="Helical" evidence="7">
    <location>
        <begin position="5"/>
        <end position="22"/>
    </location>
</feature>
<evidence type="ECO:0000256" key="3">
    <source>
        <dbReference type="ARBA" id="ARBA00022475"/>
    </source>
</evidence>
<dbReference type="Proteomes" id="UP000613743">
    <property type="component" value="Unassembled WGS sequence"/>
</dbReference>
<dbReference type="CDD" id="cd01949">
    <property type="entry name" value="GGDEF"/>
    <property type="match status" value="1"/>
</dbReference>
<reference evidence="12" key="1">
    <citation type="journal article" date="2014" name="Int. J. Syst. Evol. Microbiol.">
        <title>Complete genome sequence of Corynebacterium casei LMG S-19264T (=DSM 44701T), isolated from a smear-ripened cheese.</title>
        <authorList>
            <consortium name="US DOE Joint Genome Institute (JGI-PGF)"/>
            <person name="Walter F."/>
            <person name="Albersmeier A."/>
            <person name="Kalinowski J."/>
            <person name="Ruckert C."/>
        </authorList>
    </citation>
    <scope>NUCLEOTIDE SEQUENCE</scope>
    <source>
        <strain evidence="12">JCM 30804</strain>
    </source>
</reference>
<evidence type="ECO:0000256" key="1">
    <source>
        <dbReference type="ARBA" id="ARBA00001946"/>
    </source>
</evidence>
<proteinExistence type="predicted"/>
<dbReference type="RefSeq" id="WP_188918235.1">
    <property type="nucleotide sequence ID" value="NZ_BMPZ01000002.1"/>
</dbReference>
<dbReference type="SMART" id="SM00086">
    <property type="entry name" value="PAC"/>
    <property type="match status" value="3"/>
</dbReference>
<keyword evidence="13" id="KW-1185">Reference proteome</keyword>
<evidence type="ECO:0000256" key="7">
    <source>
        <dbReference type="SAM" id="Phobius"/>
    </source>
</evidence>
<dbReference type="Pfam" id="PF08447">
    <property type="entry name" value="PAS_3"/>
    <property type="match status" value="1"/>
</dbReference>
<dbReference type="InterPro" id="IPR035965">
    <property type="entry name" value="PAS-like_dom_sf"/>
</dbReference>
<keyword evidence="4 7" id="KW-0812">Transmembrane</keyword>
<comment type="subcellular location">
    <subcellularLocation>
        <location evidence="2">Cell membrane</location>
        <topology evidence="2">Multi-pass membrane protein</topology>
    </subcellularLocation>
</comment>
<dbReference type="InterPro" id="IPR000700">
    <property type="entry name" value="PAS-assoc_C"/>
</dbReference>
<feature type="domain" description="GGDEF" evidence="11">
    <location>
        <begin position="607"/>
        <end position="740"/>
    </location>
</feature>
<dbReference type="GO" id="GO:0071555">
    <property type="term" value="P:cell wall organization"/>
    <property type="evidence" value="ECO:0007669"/>
    <property type="project" value="InterPro"/>
</dbReference>
<feature type="transmembrane region" description="Helical" evidence="7">
    <location>
        <begin position="159"/>
        <end position="180"/>
    </location>
</feature>
<dbReference type="Pfam" id="PF13426">
    <property type="entry name" value="PAS_9"/>
    <property type="match status" value="2"/>
</dbReference>
<dbReference type="InterPro" id="IPR011620">
    <property type="entry name" value="Sig_transdc_His_kinase_LytS_TM"/>
</dbReference>
<dbReference type="Gene3D" id="3.30.70.270">
    <property type="match status" value="1"/>
</dbReference>
<dbReference type="NCBIfam" id="TIGR00254">
    <property type="entry name" value="GGDEF"/>
    <property type="match status" value="1"/>
</dbReference>
<feature type="domain" description="EAL" evidence="10">
    <location>
        <begin position="749"/>
        <end position="1004"/>
    </location>
</feature>
<feature type="transmembrane region" description="Helical" evidence="7">
    <location>
        <begin position="132"/>
        <end position="153"/>
    </location>
</feature>
<name>A0A917JJV4_9GAMM</name>
<evidence type="ECO:0000259" key="9">
    <source>
        <dbReference type="PROSITE" id="PS50113"/>
    </source>
</evidence>
<dbReference type="SUPFAM" id="SSF55073">
    <property type="entry name" value="Nucleotide cyclase"/>
    <property type="match status" value="1"/>
</dbReference>
<dbReference type="NCBIfam" id="TIGR00229">
    <property type="entry name" value="sensory_box"/>
    <property type="match status" value="3"/>
</dbReference>
<dbReference type="InterPro" id="IPR035919">
    <property type="entry name" value="EAL_sf"/>
</dbReference>
<dbReference type="InterPro" id="IPR052155">
    <property type="entry name" value="Biofilm_reg_signaling"/>
</dbReference>
<evidence type="ECO:0000256" key="6">
    <source>
        <dbReference type="ARBA" id="ARBA00023136"/>
    </source>
</evidence>
<organism evidence="12 13">
    <name type="scientific">Shewanella gelidii</name>
    <dbReference type="NCBI Taxonomy" id="1642821"/>
    <lineage>
        <taxon>Bacteria</taxon>
        <taxon>Pseudomonadati</taxon>
        <taxon>Pseudomonadota</taxon>
        <taxon>Gammaproteobacteria</taxon>
        <taxon>Alteromonadales</taxon>
        <taxon>Shewanellaceae</taxon>
        <taxon>Shewanella</taxon>
    </lineage>
</organism>
<evidence type="ECO:0000259" key="10">
    <source>
        <dbReference type="PROSITE" id="PS50883"/>
    </source>
</evidence>
<dbReference type="PROSITE" id="PS50887">
    <property type="entry name" value="GGDEF"/>
    <property type="match status" value="1"/>
</dbReference>
<feature type="transmembrane region" description="Helical" evidence="7">
    <location>
        <begin position="37"/>
        <end position="57"/>
    </location>
</feature>
<evidence type="ECO:0000256" key="2">
    <source>
        <dbReference type="ARBA" id="ARBA00004651"/>
    </source>
</evidence>
<evidence type="ECO:0000259" key="11">
    <source>
        <dbReference type="PROSITE" id="PS50887"/>
    </source>
</evidence>